<accession>A0A359YGW2</accession>
<dbReference type="EMBL" id="JAGZZN010000044">
    <property type="protein sequence ID" value="MBS6537213.1"/>
    <property type="molecule type" value="Genomic_DNA"/>
</dbReference>
<evidence type="ECO:0000313" key="2">
    <source>
        <dbReference type="EMBL" id="MBS5357596.1"/>
    </source>
</evidence>
<dbReference type="EMBL" id="CP133988">
    <property type="protein sequence ID" value="WNB83797.1"/>
    <property type="molecule type" value="Genomic_DNA"/>
</dbReference>
<dbReference type="Proteomes" id="UP001212685">
    <property type="component" value="Unassembled WGS sequence"/>
</dbReference>
<reference evidence="7 9" key="1">
    <citation type="submission" date="2018-08" db="EMBL/GenBank/DDBJ databases">
        <title>A genome reference for cultivated species of the human gut microbiota.</title>
        <authorList>
            <person name="Zou Y."/>
            <person name="Xue W."/>
            <person name="Luo G."/>
        </authorList>
    </citation>
    <scope>NUCLEOTIDE SEQUENCE [LARGE SCALE GENOMIC DNA]</scope>
    <source>
        <strain evidence="7 9">AM33-3BH</strain>
    </source>
</reference>
<evidence type="ECO:0000313" key="5">
    <source>
        <dbReference type="EMBL" id="MTR67392.1"/>
    </source>
</evidence>
<reference evidence="8" key="5">
    <citation type="submission" date="2023-09" db="EMBL/GenBank/DDBJ databases">
        <title>Streptococcus_parasanguinius_hifiasm_complete_genome_Zymo_Research_ D6332.</title>
        <authorList>
            <person name="Damerum A."/>
        </authorList>
    </citation>
    <scope>NUCLEOTIDE SEQUENCE</scope>
    <source>
        <strain evidence="8">B-1756</strain>
    </source>
</reference>
<reference evidence="10 11" key="2">
    <citation type="journal article" date="2019" name="Nat. Med.">
        <title>A library of human gut bacterial isolates paired with longitudinal multiomics data enables mechanistic microbiome research.</title>
        <authorList>
            <person name="Poyet M."/>
            <person name="Groussin M."/>
            <person name="Gibbons S.M."/>
            <person name="Avila-Pacheco J."/>
            <person name="Jiang X."/>
            <person name="Kearney S.M."/>
            <person name="Perrotta A.R."/>
            <person name="Berdy B."/>
            <person name="Zhao S."/>
            <person name="Lieberman T.D."/>
            <person name="Swanson P.K."/>
            <person name="Smith M."/>
            <person name="Roesemann S."/>
            <person name="Alexander J.E."/>
            <person name="Rich S.A."/>
            <person name="Livny J."/>
            <person name="Vlamakis H."/>
            <person name="Clish C."/>
            <person name="Bullock K."/>
            <person name="Deik A."/>
            <person name="Scott J."/>
            <person name="Pierce K.A."/>
            <person name="Xavier R.J."/>
            <person name="Alm E.J."/>
        </authorList>
    </citation>
    <scope>NUCLEOTIDE SEQUENCE [LARGE SCALE GENOMIC DNA]</scope>
    <source>
        <strain evidence="6 10">BIOML-A1</strain>
        <strain evidence="5 11">BIOML-A12</strain>
    </source>
</reference>
<evidence type="ECO:0000256" key="1">
    <source>
        <dbReference type="SAM" id="MobiDB-lite"/>
    </source>
</evidence>
<organism evidence="6 10">
    <name type="scientific">Streptococcus parasanguinis</name>
    <dbReference type="NCBI Taxonomy" id="1318"/>
    <lineage>
        <taxon>Bacteria</taxon>
        <taxon>Bacillati</taxon>
        <taxon>Bacillota</taxon>
        <taxon>Bacilli</taxon>
        <taxon>Lactobacillales</taxon>
        <taxon>Streptococcaceae</taxon>
        <taxon>Streptococcus</taxon>
    </lineage>
</organism>
<dbReference type="Proteomes" id="UP000761167">
    <property type="component" value="Unassembled WGS sequence"/>
</dbReference>
<dbReference type="EMBL" id="JAGZFP010000001">
    <property type="protein sequence ID" value="MBS5357596.1"/>
    <property type="molecule type" value="Genomic_DNA"/>
</dbReference>
<name>A0A359YGW2_STRPA</name>
<dbReference type="GeneID" id="42529947"/>
<dbReference type="EMBL" id="WMZJ01000005">
    <property type="protein sequence ID" value="MTS54831.1"/>
    <property type="molecule type" value="Genomic_DNA"/>
</dbReference>
<evidence type="ECO:0000313" key="11">
    <source>
        <dbReference type="Proteomes" id="UP000460220"/>
    </source>
</evidence>
<dbReference type="RefSeq" id="WP_003002079.1">
    <property type="nucleotide sequence ID" value="NZ_CABIWQ010000004.1"/>
</dbReference>
<evidence type="ECO:0008006" key="12">
    <source>
        <dbReference type="Google" id="ProtNLM"/>
    </source>
</evidence>
<dbReference type="EMBL" id="JAQMJV010000017">
    <property type="protein sequence ID" value="MDB8620557.1"/>
    <property type="molecule type" value="Genomic_DNA"/>
</dbReference>
<dbReference type="Proteomes" id="UP001248323">
    <property type="component" value="Chromosome"/>
</dbReference>
<dbReference type="EMBL" id="QSIO01000004">
    <property type="protein sequence ID" value="RHC93739.1"/>
    <property type="molecule type" value="Genomic_DNA"/>
</dbReference>
<evidence type="ECO:0000313" key="9">
    <source>
        <dbReference type="Proteomes" id="UP000285773"/>
    </source>
</evidence>
<feature type="compositionally biased region" description="Basic and acidic residues" evidence="1">
    <location>
        <begin position="1"/>
        <end position="11"/>
    </location>
</feature>
<evidence type="ECO:0000313" key="6">
    <source>
        <dbReference type="EMBL" id="MTS54831.1"/>
    </source>
</evidence>
<dbReference type="Proteomes" id="UP000285773">
    <property type="component" value="Unassembled WGS sequence"/>
</dbReference>
<feature type="region of interest" description="Disordered" evidence="1">
    <location>
        <begin position="1"/>
        <end position="46"/>
    </location>
</feature>
<sequence length="46" mass="5413">MGKYQLDDKGKAQVQRFHEKHSKGGINKKDRVASLREQFLNKNKKK</sequence>
<dbReference type="AlphaFoldDB" id="A0A359YGW2"/>
<protein>
    <recommendedName>
        <fullName evidence="12">30S ribosomal protein S10</fullName>
    </recommendedName>
</protein>
<evidence type="ECO:0000313" key="7">
    <source>
        <dbReference type="EMBL" id="RHC93739.1"/>
    </source>
</evidence>
<dbReference type="Proteomes" id="UP000441330">
    <property type="component" value="Unassembled WGS sequence"/>
</dbReference>
<reference evidence="2" key="3">
    <citation type="submission" date="2021-02" db="EMBL/GenBank/DDBJ databases">
        <title>Infant gut strain persistence is associated with maternal origin, phylogeny, and functional potential including surface adhesion and iron acquisition.</title>
        <authorList>
            <person name="Lou Y.C."/>
        </authorList>
    </citation>
    <scope>NUCLEOTIDE SEQUENCE</scope>
    <source>
        <strain evidence="3">L3_060_000G1_dasL3_060_000G1_metabat.metabat.86_ sub</strain>
        <strain evidence="2">L3_098_011G1_dasL3_098_011G1_concoct_7</strain>
    </source>
</reference>
<dbReference type="Proteomes" id="UP000460220">
    <property type="component" value="Unassembled WGS sequence"/>
</dbReference>
<dbReference type="Proteomes" id="UP000709219">
    <property type="component" value="Unassembled WGS sequence"/>
</dbReference>
<gene>
    <name evidence="7" type="ORF">DW820_09145</name>
    <name evidence="5" type="ORF">GMC73_09215</name>
    <name evidence="6" type="ORF">GMC94_08190</name>
    <name evidence="3" type="ORF">KH363_06625</name>
    <name evidence="2" type="ORF">KHX87_00580</name>
    <name evidence="4" type="ORF">PNV36_09165</name>
    <name evidence="8" type="ORF">RDV49_02865</name>
</gene>
<evidence type="ECO:0000313" key="10">
    <source>
        <dbReference type="Proteomes" id="UP000441330"/>
    </source>
</evidence>
<dbReference type="EMBL" id="WMYY01000012">
    <property type="protein sequence ID" value="MTR67392.1"/>
    <property type="molecule type" value="Genomic_DNA"/>
</dbReference>
<evidence type="ECO:0000313" key="8">
    <source>
        <dbReference type="EMBL" id="WNB83797.1"/>
    </source>
</evidence>
<evidence type="ECO:0000313" key="4">
    <source>
        <dbReference type="EMBL" id="MDB8620557.1"/>
    </source>
</evidence>
<reference evidence="4" key="4">
    <citation type="submission" date="2023-01" db="EMBL/GenBank/DDBJ databases">
        <title>Human gut microbiome strain richness.</title>
        <authorList>
            <person name="Chen-Liaw A."/>
        </authorList>
    </citation>
    <scope>NUCLEOTIDE SEQUENCE</scope>
    <source>
        <strain evidence="4">1001262st2_G8_1001262B_160229</strain>
    </source>
</reference>
<proteinExistence type="predicted"/>
<evidence type="ECO:0000313" key="3">
    <source>
        <dbReference type="EMBL" id="MBS6537213.1"/>
    </source>
</evidence>